<reference evidence="1 2" key="1">
    <citation type="journal article" date="2011" name="Cell">
        <title>The monarch butterfly genome yields insights into long-distance migration.</title>
        <authorList>
            <person name="Zhan S."/>
            <person name="Merlin C."/>
            <person name="Boore J.L."/>
            <person name="Reppert S.M."/>
        </authorList>
    </citation>
    <scope>NUCLEOTIDE SEQUENCE [LARGE SCALE GENOMIC DNA]</scope>
    <source>
        <strain evidence="1">F-2</strain>
    </source>
</reference>
<keyword evidence="2" id="KW-1185">Reference proteome</keyword>
<dbReference type="Proteomes" id="UP000007151">
    <property type="component" value="Unassembled WGS sequence"/>
</dbReference>
<dbReference type="Pfam" id="PF02450">
    <property type="entry name" value="LCAT"/>
    <property type="match status" value="1"/>
</dbReference>
<dbReference type="FunCoup" id="A0A212EML1">
    <property type="interactions" value="150"/>
</dbReference>
<accession>A0A212EML1</accession>
<gene>
    <name evidence="1" type="ORF">KGM_210892</name>
</gene>
<dbReference type="PANTHER" id="PTHR11440">
    <property type="entry name" value="LECITHIN-CHOLESTEROL ACYLTRANSFERASE-RELATED"/>
    <property type="match status" value="1"/>
</dbReference>
<proteinExistence type="predicted"/>
<dbReference type="GO" id="GO:0006629">
    <property type="term" value="P:lipid metabolic process"/>
    <property type="evidence" value="ECO:0007669"/>
    <property type="project" value="InterPro"/>
</dbReference>
<dbReference type="InterPro" id="IPR003386">
    <property type="entry name" value="LACT/PDAT_acylTrfase"/>
</dbReference>
<dbReference type="OrthoDB" id="190846at2759"/>
<dbReference type="Gene3D" id="3.40.50.1820">
    <property type="entry name" value="alpha/beta hydrolase"/>
    <property type="match status" value="2"/>
</dbReference>
<evidence type="ECO:0000313" key="1">
    <source>
        <dbReference type="EMBL" id="OWR42723.1"/>
    </source>
</evidence>
<organism evidence="1 2">
    <name type="scientific">Danaus plexippus plexippus</name>
    <dbReference type="NCBI Taxonomy" id="278856"/>
    <lineage>
        <taxon>Eukaryota</taxon>
        <taxon>Metazoa</taxon>
        <taxon>Ecdysozoa</taxon>
        <taxon>Arthropoda</taxon>
        <taxon>Hexapoda</taxon>
        <taxon>Insecta</taxon>
        <taxon>Pterygota</taxon>
        <taxon>Neoptera</taxon>
        <taxon>Endopterygota</taxon>
        <taxon>Lepidoptera</taxon>
        <taxon>Glossata</taxon>
        <taxon>Ditrysia</taxon>
        <taxon>Papilionoidea</taxon>
        <taxon>Nymphalidae</taxon>
        <taxon>Danainae</taxon>
        <taxon>Danaini</taxon>
        <taxon>Danaina</taxon>
        <taxon>Danaus</taxon>
        <taxon>Danaus</taxon>
    </lineage>
</organism>
<dbReference type="SUPFAM" id="SSF53474">
    <property type="entry name" value="alpha/beta-Hydrolases"/>
    <property type="match status" value="1"/>
</dbReference>
<dbReference type="AlphaFoldDB" id="A0A212EML1"/>
<comment type="caution">
    <text evidence="1">The sequence shown here is derived from an EMBL/GenBank/DDBJ whole genome shotgun (WGS) entry which is preliminary data.</text>
</comment>
<dbReference type="STRING" id="278856.A0A212EML1"/>
<dbReference type="EMBL" id="AGBW02013812">
    <property type="protein sequence ID" value="OWR42723.1"/>
    <property type="molecule type" value="Genomic_DNA"/>
</dbReference>
<dbReference type="KEGG" id="dpl:KGM_210892"/>
<evidence type="ECO:0000313" key="2">
    <source>
        <dbReference type="Proteomes" id="UP000007151"/>
    </source>
</evidence>
<dbReference type="eggNOG" id="KOG2369">
    <property type="taxonomic scope" value="Eukaryota"/>
</dbReference>
<protein>
    <submittedName>
        <fullName evidence="1">1-O-acylceramide synthase</fullName>
    </submittedName>
</protein>
<sequence>MYYVKNYFVFLLTFSLFAQNSLGFSPVILIPGDGGSQLEAKVNKTNVVHYICAKTSNDFYNVWLNLELLVPFVIDCWIDNVRLEYNNVTRKTNNPQGVEIRVPGWGNPEPVEWLDPSHDSEGAYFNTIGDALVKMGYVRNVSLRGAPYDFRKAPNENGEFFVKLKTLVEDTYAMNNKTAVTLLVHSMGGAMALQFLQLQSQSWKTQHIRRMISLSTPWGGAVKALKVFAIGDDLGSMMLSPSTLRAQQITYPSLAWLLPSTRLWGPHELLVTTDKYNYTINDLQKLFNDMELPNAWEMRRDTEKYSSDMAAPGVELHCIYGYNISTVERLDYKPGTWLDGKPNLVFGDGDGTVNLRSLSYCERWGKTRRRAGLWRPLQRGTRAPQASLKALPLSNAEHLKILHDPRVVQYITTVMAIP</sequence>
<dbReference type="InterPro" id="IPR029058">
    <property type="entry name" value="AB_hydrolase_fold"/>
</dbReference>
<name>A0A212EML1_DANPL</name>
<dbReference type="GO" id="GO:0008374">
    <property type="term" value="F:O-acyltransferase activity"/>
    <property type="evidence" value="ECO:0007669"/>
    <property type="project" value="InterPro"/>
</dbReference>